<comment type="caution">
    <text evidence="1">The sequence shown here is derived from an EMBL/GenBank/DDBJ whole genome shotgun (WGS) entry which is preliminary data.</text>
</comment>
<reference evidence="1 2" key="1">
    <citation type="journal article" date="2020" name="BMC Genomics">
        <title>Intraspecific diversification of the crop wild relative Brassica cretica Lam. using demographic model selection.</title>
        <authorList>
            <person name="Kioukis A."/>
            <person name="Michalopoulou V.A."/>
            <person name="Briers L."/>
            <person name="Pirintsos S."/>
            <person name="Studholme D.J."/>
            <person name="Pavlidis P."/>
            <person name="Sarris P.F."/>
        </authorList>
    </citation>
    <scope>NUCLEOTIDE SEQUENCE [LARGE SCALE GENOMIC DNA]</scope>
    <source>
        <strain evidence="2">cv. PFS-1207/04</strain>
    </source>
</reference>
<dbReference type="EMBL" id="QGKV02000649">
    <property type="protein sequence ID" value="KAF3577520.1"/>
    <property type="molecule type" value="Genomic_DNA"/>
</dbReference>
<gene>
    <name evidence="1" type="ORF">DY000_02033698</name>
</gene>
<organism evidence="1 2">
    <name type="scientific">Brassica cretica</name>
    <name type="common">Mustard</name>
    <dbReference type="NCBI Taxonomy" id="69181"/>
    <lineage>
        <taxon>Eukaryota</taxon>
        <taxon>Viridiplantae</taxon>
        <taxon>Streptophyta</taxon>
        <taxon>Embryophyta</taxon>
        <taxon>Tracheophyta</taxon>
        <taxon>Spermatophyta</taxon>
        <taxon>Magnoliopsida</taxon>
        <taxon>eudicotyledons</taxon>
        <taxon>Gunneridae</taxon>
        <taxon>Pentapetalae</taxon>
        <taxon>rosids</taxon>
        <taxon>malvids</taxon>
        <taxon>Brassicales</taxon>
        <taxon>Brassicaceae</taxon>
        <taxon>Brassiceae</taxon>
        <taxon>Brassica</taxon>
    </lineage>
</organism>
<evidence type="ECO:0000313" key="2">
    <source>
        <dbReference type="Proteomes" id="UP000266723"/>
    </source>
</evidence>
<proteinExistence type="predicted"/>
<evidence type="ECO:0000313" key="1">
    <source>
        <dbReference type="EMBL" id="KAF3577520.1"/>
    </source>
</evidence>
<dbReference type="Proteomes" id="UP000266723">
    <property type="component" value="Unassembled WGS sequence"/>
</dbReference>
<accession>A0ABQ7DJP6</accession>
<sequence>MASAAFHFMLHRRLTFEVSVILRNFDSIIFVSVALPFLAADARRSGHETNKGLVMYNQRPLICIAWSKFRFRTYDPCVALTN</sequence>
<protein>
    <recommendedName>
        <fullName evidence="3">Secreted protein</fullName>
    </recommendedName>
</protein>
<name>A0ABQ7DJP6_BRACR</name>
<keyword evidence="2" id="KW-1185">Reference proteome</keyword>
<evidence type="ECO:0008006" key="3">
    <source>
        <dbReference type="Google" id="ProtNLM"/>
    </source>
</evidence>